<dbReference type="Proteomes" id="UP000075714">
    <property type="component" value="Unassembled WGS sequence"/>
</dbReference>
<protein>
    <submittedName>
        <fullName evidence="1">Uncharacterized protein</fullName>
    </submittedName>
</protein>
<accession>A0A150FVM0</accession>
<gene>
    <name evidence="1" type="ORF">GPECTOR_334g63</name>
</gene>
<organism evidence="1 2">
    <name type="scientific">Gonium pectorale</name>
    <name type="common">Green alga</name>
    <dbReference type="NCBI Taxonomy" id="33097"/>
    <lineage>
        <taxon>Eukaryota</taxon>
        <taxon>Viridiplantae</taxon>
        <taxon>Chlorophyta</taxon>
        <taxon>core chlorophytes</taxon>
        <taxon>Chlorophyceae</taxon>
        <taxon>CS clade</taxon>
        <taxon>Chlamydomonadales</taxon>
        <taxon>Volvocaceae</taxon>
        <taxon>Gonium</taxon>
    </lineage>
</organism>
<keyword evidence="2" id="KW-1185">Reference proteome</keyword>
<proteinExistence type="predicted"/>
<dbReference type="OrthoDB" id="550272at2759"/>
<evidence type="ECO:0000313" key="1">
    <source>
        <dbReference type="EMBL" id="KXZ41662.1"/>
    </source>
</evidence>
<reference evidence="2" key="1">
    <citation type="journal article" date="2016" name="Nat. Commun.">
        <title>The Gonium pectorale genome demonstrates co-option of cell cycle regulation during the evolution of multicellularity.</title>
        <authorList>
            <person name="Hanschen E.R."/>
            <person name="Marriage T.N."/>
            <person name="Ferris P.J."/>
            <person name="Hamaji T."/>
            <person name="Toyoda A."/>
            <person name="Fujiyama A."/>
            <person name="Neme R."/>
            <person name="Noguchi H."/>
            <person name="Minakuchi Y."/>
            <person name="Suzuki M."/>
            <person name="Kawai-Toyooka H."/>
            <person name="Smith D.R."/>
            <person name="Sparks H."/>
            <person name="Anderson J."/>
            <person name="Bakaric R."/>
            <person name="Luria V."/>
            <person name="Karger A."/>
            <person name="Kirschner M.W."/>
            <person name="Durand P.M."/>
            <person name="Michod R.E."/>
            <person name="Nozaki H."/>
            <person name="Olson B.J."/>
        </authorList>
    </citation>
    <scope>NUCLEOTIDE SEQUENCE [LARGE SCALE GENOMIC DNA]</scope>
    <source>
        <strain evidence="2">NIES-2863</strain>
    </source>
</reference>
<dbReference type="EMBL" id="LSYV01000332">
    <property type="protein sequence ID" value="KXZ41662.1"/>
    <property type="molecule type" value="Genomic_DNA"/>
</dbReference>
<evidence type="ECO:0000313" key="2">
    <source>
        <dbReference type="Proteomes" id="UP000075714"/>
    </source>
</evidence>
<dbReference type="AlphaFoldDB" id="A0A150FVM0"/>
<sequence>MCPEAARIFRDFTPELEKLLDPNNGATRIAPGVLVVLKKVASLLGRLIGELMQAAQRQEATVDPAKFAVFQEEVSSSVVFEHEKLEASTQRLHECEVAMAAHKEQLQQLTSCFPVVDDGHVVLKHVSCTMLEKLKRSEFSDLGGTSTSGRDDQACRAGGSFVRCWQGKGRSDWNVVVAVTLSQRNTFLSDAKAIRRTGGVVVAPYLTVLGCALRKARQGNFDELHGKGLSPRWRKGVEIEYMESGGWMLYDFGHFG</sequence>
<name>A0A150FVM0_GONPE</name>
<comment type="caution">
    <text evidence="1">The sequence shown here is derived from an EMBL/GenBank/DDBJ whole genome shotgun (WGS) entry which is preliminary data.</text>
</comment>